<reference evidence="1" key="1">
    <citation type="submission" date="2019-06" db="EMBL/GenBank/DDBJ databases">
        <title>Complete genome sequence of Aeromonas hydrophila bacteriophage PS1.</title>
        <authorList>
            <person name="Rai S."/>
            <person name="Tyagi A."/>
            <person name="Kumar N."/>
            <person name="Singh N."/>
        </authorList>
    </citation>
    <scope>NUCLEOTIDE SEQUENCE [LARGE SCALE GENOMIC DNA]</scope>
</reference>
<evidence type="ECO:0000313" key="2">
    <source>
        <dbReference type="Proteomes" id="UP000317703"/>
    </source>
</evidence>
<accession>A0A514TUQ0</accession>
<name>A0A514TUQ0_9CAUD</name>
<sequence length="301" mass="34158">MKLSYQDFFLSYNPNLIGRLFCNKMSGDNEHRIVVYKMDRWYSHQSIELSEAFLKAVKKLSKGKMGERTSIPVKSLTIVRGESGRMFVTRGETISICLVDYVSGELVEENELRLKESYDFLIKVITLILKWGKESKPGSKPKLKFPVHPSADKVNTKSYFIDYPNSETPSVFSWFELPNAGGFNINIEGSQYSSFVTNKNGEVQGHLSDLIEGLELIQKNSQVYQMVKLSKSNPSHYVTSSPGEHKGKDGKRIPIVVINFDNSKSLNKVLFAGYPETLKDLIVKLKEANKGLTKHFNKEIE</sequence>
<organism evidence="1 2">
    <name type="scientific">Aeromonas phage PS1</name>
    <dbReference type="NCBI Taxonomy" id="2591406"/>
    <lineage>
        <taxon>Viruses</taxon>
        <taxon>Duplodnaviria</taxon>
        <taxon>Heunggongvirae</taxon>
        <taxon>Uroviricota</taxon>
        <taxon>Caudoviricetes</taxon>
        <taxon>Chimalliviridae</taxon>
        <taxon>Ferozepurvirus</taxon>
        <taxon>Ferozepurvirus PS1</taxon>
    </lineage>
</organism>
<evidence type="ECO:0000313" key="1">
    <source>
        <dbReference type="EMBL" id="QDJ96749.1"/>
    </source>
</evidence>
<protein>
    <submittedName>
        <fullName evidence="1">Uncharacterized protein</fullName>
    </submittedName>
</protein>
<dbReference type="Proteomes" id="UP000317703">
    <property type="component" value="Segment"/>
</dbReference>
<dbReference type="EMBL" id="MN032614">
    <property type="protein sequence ID" value="QDJ96749.1"/>
    <property type="molecule type" value="Genomic_DNA"/>
</dbReference>
<gene>
    <name evidence="1" type="ORF">PS1_0238</name>
</gene>
<keyword evidence="2" id="KW-1185">Reference proteome</keyword>
<proteinExistence type="predicted"/>